<feature type="transmembrane region" description="Helical" evidence="5">
    <location>
        <begin position="111"/>
        <end position="129"/>
    </location>
</feature>
<gene>
    <name evidence="6" type="ORF">SAMN05216417_10612</name>
</gene>
<organism evidence="6 7">
    <name type="scientific">Nitrosospira multiformis</name>
    <dbReference type="NCBI Taxonomy" id="1231"/>
    <lineage>
        <taxon>Bacteria</taxon>
        <taxon>Pseudomonadati</taxon>
        <taxon>Pseudomonadota</taxon>
        <taxon>Betaproteobacteria</taxon>
        <taxon>Nitrosomonadales</taxon>
        <taxon>Nitrosomonadaceae</taxon>
        <taxon>Nitrosospira</taxon>
    </lineage>
</organism>
<dbReference type="PANTHER" id="PTHR43701">
    <property type="entry name" value="MEMBRANE TRANSPORTER PROTEIN MJ0441-RELATED"/>
    <property type="match status" value="1"/>
</dbReference>
<keyword evidence="3 5" id="KW-1133">Transmembrane helix</keyword>
<dbReference type="EMBL" id="FPBZ01000006">
    <property type="protein sequence ID" value="SFU52487.1"/>
    <property type="molecule type" value="Genomic_DNA"/>
</dbReference>
<name>A0A1I7GVK3_9PROT</name>
<feature type="transmembrane region" description="Helical" evidence="5">
    <location>
        <begin position="21"/>
        <end position="51"/>
    </location>
</feature>
<feature type="transmembrane region" description="Helical" evidence="5">
    <location>
        <begin position="229"/>
        <end position="250"/>
    </location>
</feature>
<proteinExistence type="inferred from homology"/>
<dbReference type="Proteomes" id="UP000182649">
    <property type="component" value="Unassembled WGS sequence"/>
</dbReference>
<dbReference type="GO" id="GO:0005886">
    <property type="term" value="C:plasma membrane"/>
    <property type="evidence" value="ECO:0007669"/>
    <property type="project" value="UniProtKB-SubCell"/>
</dbReference>
<reference evidence="6 7" key="1">
    <citation type="submission" date="2016-10" db="EMBL/GenBank/DDBJ databases">
        <authorList>
            <person name="de Groot N.N."/>
        </authorList>
    </citation>
    <scope>NUCLEOTIDE SEQUENCE [LARGE SCALE GENOMIC DNA]</scope>
    <source>
        <strain evidence="6 7">Nl14</strain>
    </source>
</reference>
<accession>A0A1I7GVK3</accession>
<dbReference type="Pfam" id="PF01925">
    <property type="entry name" value="TauE"/>
    <property type="match status" value="1"/>
</dbReference>
<keyword evidence="2 5" id="KW-0812">Transmembrane</keyword>
<evidence type="ECO:0000256" key="4">
    <source>
        <dbReference type="ARBA" id="ARBA00023136"/>
    </source>
</evidence>
<dbReference type="AlphaFoldDB" id="A0A1I7GVK3"/>
<comment type="similarity">
    <text evidence="5">Belongs to the 4-toluene sulfonate uptake permease (TSUP) (TC 2.A.102) family.</text>
</comment>
<evidence type="ECO:0000256" key="3">
    <source>
        <dbReference type="ARBA" id="ARBA00022989"/>
    </source>
</evidence>
<evidence type="ECO:0000256" key="2">
    <source>
        <dbReference type="ARBA" id="ARBA00022692"/>
    </source>
</evidence>
<feature type="transmembrane region" description="Helical" evidence="5">
    <location>
        <begin position="84"/>
        <end position="105"/>
    </location>
</feature>
<dbReference type="InterPro" id="IPR051598">
    <property type="entry name" value="TSUP/Inactive_protease-like"/>
</dbReference>
<sequence length="282" mass="28676">MACTLQAAARLIMQTLLLESALLGSVVGIVLGLTGAGGAIIAVPLLIFGLHLPIADAAPIALFAVGVSAALGALLALKQGKVRYRAASLLALAGLAASPLGVFLAQRIPNAPLTLLFATVLGYAAFHTCRKSMRNPAEYVEHSSTSCQLGPGGRLIWTWACARRIAIAGVSAGFLSGLLGVGGGFIIVPALQKITNLHMQSIMPTSLAVIALISLAGVISAVAMRGIDWAIALPFAFGAGAGMLLVSAFANGFTGPRLQQGFAILAGCVSIGMIISQVQNLL</sequence>
<protein>
    <recommendedName>
        <fullName evidence="5">Probable membrane transporter protein</fullName>
    </recommendedName>
</protein>
<feature type="transmembrane region" description="Helical" evidence="5">
    <location>
        <begin position="165"/>
        <end position="190"/>
    </location>
</feature>
<evidence type="ECO:0000313" key="6">
    <source>
        <dbReference type="EMBL" id="SFU52487.1"/>
    </source>
</evidence>
<evidence type="ECO:0000256" key="1">
    <source>
        <dbReference type="ARBA" id="ARBA00004141"/>
    </source>
</evidence>
<evidence type="ECO:0000256" key="5">
    <source>
        <dbReference type="RuleBase" id="RU363041"/>
    </source>
</evidence>
<dbReference type="PANTHER" id="PTHR43701:SF2">
    <property type="entry name" value="MEMBRANE TRANSPORTER PROTEIN YJNA-RELATED"/>
    <property type="match status" value="1"/>
</dbReference>
<feature type="transmembrane region" description="Helical" evidence="5">
    <location>
        <begin position="202"/>
        <end position="222"/>
    </location>
</feature>
<feature type="transmembrane region" description="Helical" evidence="5">
    <location>
        <begin position="57"/>
        <end position="77"/>
    </location>
</feature>
<keyword evidence="4 5" id="KW-0472">Membrane</keyword>
<keyword evidence="5" id="KW-1003">Cell membrane</keyword>
<evidence type="ECO:0000313" key="7">
    <source>
        <dbReference type="Proteomes" id="UP000182649"/>
    </source>
</evidence>
<comment type="subcellular location">
    <subcellularLocation>
        <location evidence="5">Cell membrane</location>
        <topology evidence="5">Multi-pass membrane protein</topology>
    </subcellularLocation>
    <subcellularLocation>
        <location evidence="1">Membrane</location>
        <topology evidence="1">Multi-pass membrane protein</topology>
    </subcellularLocation>
</comment>
<dbReference type="InterPro" id="IPR002781">
    <property type="entry name" value="TM_pro_TauE-like"/>
</dbReference>
<feature type="transmembrane region" description="Helical" evidence="5">
    <location>
        <begin position="262"/>
        <end position="281"/>
    </location>
</feature>